<gene>
    <name evidence="1" type="ORF">MKW98_015055</name>
</gene>
<dbReference type="Proteomes" id="UP001202328">
    <property type="component" value="Unassembled WGS sequence"/>
</dbReference>
<reference evidence="1" key="1">
    <citation type="submission" date="2022-04" db="EMBL/GenBank/DDBJ databases">
        <title>A functionally conserved STORR gene fusion in Papaver species that diverged 16.8 million years ago.</title>
        <authorList>
            <person name="Catania T."/>
        </authorList>
    </citation>
    <scope>NUCLEOTIDE SEQUENCE</scope>
    <source>
        <strain evidence="1">S-188037</strain>
    </source>
</reference>
<name>A0AAD4S8I2_9MAGN</name>
<dbReference type="EMBL" id="JAJJMB010013076">
    <property type="protein sequence ID" value="KAI3871155.1"/>
    <property type="molecule type" value="Genomic_DNA"/>
</dbReference>
<protein>
    <submittedName>
        <fullName evidence="1">Uncharacterized protein</fullName>
    </submittedName>
</protein>
<sequence>MVELNGRLKMKRPRDVSAAKMDHICKRLSGNASNNHTRTSLVRDNGSPLSITNVAQQPVGVPEKNRSCKLLSWYVEGEIVAEAVIY</sequence>
<organism evidence="1 2">
    <name type="scientific">Papaver atlanticum</name>
    <dbReference type="NCBI Taxonomy" id="357466"/>
    <lineage>
        <taxon>Eukaryota</taxon>
        <taxon>Viridiplantae</taxon>
        <taxon>Streptophyta</taxon>
        <taxon>Embryophyta</taxon>
        <taxon>Tracheophyta</taxon>
        <taxon>Spermatophyta</taxon>
        <taxon>Magnoliopsida</taxon>
        <taxon>Ranunculales</taxon>
        <taxon>Papaveraceae</taxon>
        <taxon>Papaveroideae</taxon>
        <taxon>Papaver</taxon>
    </lineage>
</organism>
<evidence type="ECO:0000313" key="1">
    <source>
        <dbReference type="EMBL" id="KAI3871155.1"/>
    </source>
</evidence>
<proteinExistence type="predicted"/>
<comment type="caution">
    <text evidence="1">The sequence shown here is derived from an EMBL/GenBank/DDBJ whole genome shotgun (WGS) entry which is preliminary data.</text>
</comment>
<evidence type="ECO:0000313" key="2">
    <source>
        <dbReference type="Proteomes" id="UP001202328"/>
    </source>
</evidence>
<dbReference type="AlphaFoldDB" id="A0AAD4S8I2"/>
<keyword evidence="2" id="KW-1185">Reference proteome</keyword>
<accession>A0AAD4S8I2</accession>